<comment type="caution">
    <text evidence="1">The sequence shown here is derived from an EMBL/GenBank/DDBJ whole genome shotgun (WGS) entry which is preliminary data.</text>
</comment>
<organism evidence="1 2">
    <name type="scientific">Symbiodinium pilosum</name>
    <name type="common">Dinoflagellate</name>
    <dbReference type="NCBI Taxonomy" id="2952"/>
    <lineage>
        <taxon>Eukaryota</taxon>
        <taxon>Sar</taxon>
        <taxon>Alveolata</taxon>
        <taxon>Dinophyceae</taxon>
        <taxon>Suessiales</taxon>
        <taxon>Symbiodiniaceae</taxon>
        <taxon>Symbiodinium</taxon>
    </lineage>
</organism>
<evidence type="ECO:0000313" key="2">
    <source>
        <dbReference type="Proteomes" id="UP000649617"/>
    </source>
</evidence>
<dbReference type="AlphaFoldDB" id="A0A812TAC3"/>
<proteinExistence type="predicted"/>
<accession>A0A812TAC3</accession>
<name>A0A812TAC3_SYMPI</name>
<dbReference type="Proteomes" id="UP000649617">
    <property type="component" value="Unassembled WGS sequence"/>
</dbReference>
<protein>
    <submittedName>
        <fullName evidence="1">Uncharacterized protein</fullName>
    </submittedName>
</protein>
<keyword evidence="2" id="KW-1185">Reference proteome</keyword>
<sequence>MVDVRTADVVMRLVKSKAARNDMKFGTQWNDDEAVVEAVKMEIAHREFEASIRETLSGMNGASLSQEAVEEFAAKMKAMAEMCGKGKEGAELVKEELSIMKSGSEMSTMESTMAHEMASYVDELCQVQVMDVDFFVGKFGHATDCNELIGMSLVSKMHKETQKLDYFAKSSLVLHDEENGVGDHFVKLLKGETDENTNVASFKALLHNATQKSAESLSCSRRIQGLGLRRNWSRMEVQRDHAHPVA</sequence>
<evidence type="ECO:0000313" key="1">
    <source>
        <dbReference type="EMBL" id="CAE7513243.1"/>
    </source>
</evidence>
<gene>
    <name evidence="1" type="ORF">SPIL2461_LOCUS13372</name>
</gene>
<dbReference type="EMBL" id="CAJNIZ010029069">
    <property type="protein sequence ID" value="CAE7513243.1"/>
    <property type="molecule type" value="Genomic_DNA"/>
</dbReference>
<reference evidence="1" key="1">
    <citation type="submission" date="2021-02" db="EMBL/GenBank/DDBJ databases">
        <authorList>
            <person name="Dougan E. K."/>
            <person name="Rhodes N."/>
            <person name="Thang M."/>
            <person name="Chan C."/>
        </authorList>
    </citation>
    <scope>NUCLEOTIDE SEQUENCE</scope>
</reference>